<accession>A0A0L0D5A2</accession>
<proteinExistence type="predicted"/>
<protein>
    <submittedName>
        <fullName evidence="1">Uncharacterized protein</fullName>
    </submittedName>
</protein>
<gene>
    <name evidence="1" type="ORF">AMSG_02923</name>
</gene>
<evidence type="ECO:0000313" key="1">
    <source>
        <dbReference type="EMBL" id="KNC46488.1"/>
    </source>
</evidence>
<dbReference type="AlphaFoldDB" id="A0A0L0D5A2"/>
<dbReference type="EMBL" id="GL349443">
    <property type="protein sequence ID" value="KNC46488.1"/>
    <property type="molecule type" value="Genomic_DNA"/>
</dbReference>
<dbReference type="RefSeq" id="XP_013760269.1">
    <property type="nucleotide sequence ID" value="XM_013904815.1"/>
</dbReference>
<organism evidence="1 2">
    <name type="scientific">Thecamonas trahens ATCC 50062</name>
    <dbReference type="NCBI Taxonomy" id="461836"/>
    <lineage>
        <taxon>Eukaryota</taxon>
        <taxon>Apusozoa</taxon>
        <taxon>Apusomonadida</taxon>
        <taxon>Apusomonadidae</taxon>
        <taxon>Thecamonas</taxon>
    </lineage>
</organism>
<name>A0A0L0D5A2_THETB</name>
<dbReference type="GeneID" id="25562568"/>
<dbReference type="Proteomes" id="UP000054408">
    <property type="component" value="Unassembled WGS sequence"/>
</dbReference>
<sequence>MATTTSSNAAENIIENLRHSLAIPVLPHRCGLLQDTGIRDPNELCTLLADADIRIVVLTVTAPAADSDPEPDAGYCLTYVIDGDKMAAMADELWRCRPADHPVVVVDVSPELDEPTVLAVDDPERLAALDAVLAVAADVLTATSSTPLLARVASSLPSPALLPLFSGLVLGYPVVLAPLGSLALGSDPRSAHRLGNCLGLCDLDLFVFAASGDSVSAGTGSSRRSRGRRRRRLPPPALALVSFSTPASLADHADVAAALGPIYTAAGSPMLTESGLELTLAITRICLPTVML</sequence>
<evidence type="ECO:0000313" key="2">
    <source>
        <dbReference type="Proteomes" id="UP000054408"/>
    </source>
</evidence>
<keyword evidence="2" id="KW-1185">Reference proteome</keyword>
<reference evidence="1 2" key="1">
    <citation type="submission" date="2010-05" db="EMBL/GenBank/DDBJ databases">
        <title>The Genome Sequence of Thecamonas trahens ATCC 50062.</title>
        <authorList>
            <consortium name="The Broad Institute Genome Sequencing Platform"/>
            <person name="Russ C."/>
            <person name="Cuomo C."/>
            <person name="Shea T."/>
            <person name="Young S.K."/>
            <person name="Zeng Q."/>
            <person name="Koehrsen M."/>
            <person name="Haas B."/>
            <person name="Borodovsky M."/>
            <person name="Guigo R."/>
            <person name="Alvarado L."/>
            <person name="Berlin A."/>
            <person name="Bochicchio J."/>
            <person name="Borenstein D."/>
            <person name="Chapman S."/>
            <person name="Chen Z."/>
            <person name="Freedman E."/>
            <person name="Gellesch M."/>
            <person name="Goldberg J."/>
            <person name="Griggs A."/>
            <person name="Gujja S."/>
            <person name="Heilman E."/>
            <person name="Heiman D."/>
            <person name="Hepburn T."/>
            <person name="Howarth C."/>
            <person name="Jen D."/>
            <person name="Larson L."/>
            <person name="Mehta T."/>
            <person name="Park D."/>
            <person name="Pearson M."/>
            <person name="Roberts A."/>
            <person name="Saif S."/>
            <person name="Shenoy N."/>
            <person name="Sisk P."/>
            <person name="Stolte C."/>
            <person name="Sykes S."/>
            <person name="Thomson T."/>
            <person name="Walk T."/>
            <person name="White J."/>
            <person name="Yandava C."/>
            <person name="Burger G."/>
            <person name="Gray M.W."/>
            <person name="Holland P.W.H."/>
            <person name="King N."/>
            <person name="Lang F.B.F."/>
            <person name="Roger A.J."/>
            <person name="Ruiz-Trillo I."/>
            <person name="Lander E."/>
            <person name="Nusbaum C."/>
        </authorList>
    </citation>
    <scope>NUCLEOTIDE SEQUENCE [LARGE SCALE GENOMIC DNA]</scope>
    <source>
        <strain evidence="1 2">ATCC 50062</strain>
    </source>
</reference>